<dbReference type="InterPro" id="IPR015856">
    <property type="entry name" value="ABC_transpr_CbiO/EcfA_su"/>
</dbReference>
<dbReference type="EMBL" id="JAAGWK010000031">
    <property type="protein sequence ID" value="NEL56222.1"/>
    <property type="molecule type" value="Genomic_DNA"/>
</dbReference>
<evidence type="ECO:0000259" key="11">
    <source>
        <dbReference type="PROSITE" id="PS50893"/>
    </source>
</evidence>
<comment type="caution">
    <text evidence="12">The sequence shown here is derived from an EMBL/GenBank/DDBJ whole genome shotgun (WGS) entry which is preliminary data.</text>
</comment>
<dbReference type="GO" id="GO:0042626">
    <property type="term" value="F:ATPase-coupled transmembrane transporter activity"/>
    <property type="evidence" value="ECO:0007669"/>
    <property type="project" value="TreeGrafter"/>
</dbReference>
<proteinExistence type="inferred from homology"/>
<dbReference type="FunFam" id="3.40.50.300:FF:000224">
    <property type="entry name" value="Energy-coupling factor transporter ATP-binding protein EcfA"/>
    <property type="match status" value="1"/>
</dbReference>
<accession>A0A7K3WIT1</accession>
<dbReference type="AlphaFoldDB" id="A0A7K3WIT1"/>
<dbReference type="PANTHER" id="PTHR43553:SF24">
    <property type="entry name" value="ENERGY-COUPLING FACTOR TRANSPORTER ATP-BINDING PROTEIN ECFA1"/>
    <property type="match status" value="1"/>
</dbReference>
<evidence type="ECO:0000256" key="7">
    <source>
        <dbReference type="ARBA" id="ARBA00022967"/>
    </source>
</evidence>
<keyword evidence="6 10" id="KW-0067">ATP-binding</keyword>
<dbReference type="Pfam" id="PF00005">
    <property type="entry name" value="ABC_tran"/>
    <property type="match status" value="1"/>
</dbReference>
<evidence type="ECO:0000256" key="2">
    <source>
        <dbReference type="ARBA" id="ARBA00005417"/>
    </source>
</evidence>
<feature type="domain" description="ABC transporter" evidence="11">
    <location>
        <begin position="6"/>
        <end position="241"/>
    </location>
</feature>
<dbReference type="InterPro" id="IPR003439">
    <property type="entry name" value="ABC_transporter-like_ATP-bd"/>
</dbReference>
<dbReference type="NCBIfam" id="TIGR01166">
    <property type="entry name" value="cbiO"/>
    <property type="match status" value="1"/>
</dbReference>
<dbReference type="InterPro" id="IPR003593">
    <property type="entry name" value="AAA+_ATPase"/>
</dbReference>
<dbReference type="SMART" id="SM00382">
    <property type="entry name" value="AAA"/>
    <property type="match status" value="1"/>
</dbReference>
<sequence length="286" mass="29550">MSHHHLAATGLVVGYTRGTRVLDGASLSIPEGRRLALLGANGSGKTTLLRCLSGALEPARGQVTVDGVAVARSRRGLQAHRQVVQLVLQDPDDQLFSASVAQDVSFGPLNLGLPEPAVRERVAEALELLGVGGLASRPTHQLSFGERKRVAIAGAVAMRPCVLLLDEPTAGLDPTAVTEALAALARLGASGSTVVLSTHDVDLALAWADEVAVVVGGQVVQGRPDDVLGDDELLARARLDRPWTLTLGARLQELGLLPAGPLPRDVPGLLAALPTAVGAQLPTSAQ</sequence>
<dbReference type="InterPro" id="IPR005876">
    <property type="entry name" value="Co_trans_ATP-bd"/>
</dbReference>
<evidence type="ECO:0000256" key="5">
    <source>
        <dbReference type="ARBA" id="ARBA00022741"/>
    </source>
</evidence>
<dbReference type="GO" id="GO:0005524">
    <property type="term" value="F:ATP binding"/>
    <property type="evidence" value="ECO:0007669"/>
    <property type="project" value="UniProtKB-UniRule"/>
</dbReference>
<dbReference type="PROSITE" id="PS00211">
    <property type="entry name" value="ABC_TRANSPORTER_1"/>
    <property type="match status" value="1"/>
</dbReference>
<comment type="similarity">
    <text evidence="2 10">Belongs to the ABC transporter superfamily.</text>
</comment>
<dbReference type="InterPro" id="IPR050095">
    <property type="entry name" value="ECF_ABC_transporter_ATP-bd"/>
</dbReference>
<keyword evidence="5 10" id="KW-0547">Nucleotide-binding</keyword>
<organism evidence="12 13">
    <name type="scientific">Goekera deserti</name>
    <dbReference type="NCBI Taxonomy" id="2497753"/>
    <lineage>
        <taxon>Bacteria</taxon>
        <taxon>Bacillati</taxon>
        <taxon>Actinomycetota</taxon>
        <taxon>Actinomycetes</taxon>
        <taxon>Geodermatophilales</taxon>
        <taxon>Geodermatophilaceae</taxon>
        <taxon>Goekera</taxon>
    </lineage>
</organism>
<gene>
    <name evidence="12" type="ORF">G1H19_19800</name>
</gene>
<comment type="subcellular location">
    <subcellularLocation>
        <location evidence="1 10">Cell membrane</location>
        <topology evidence="1 10">Peripheral membrane protein</topology>
    </subcellularLocation>
</comment>
<evidence type="ECO:0000313" key="12">
    <source>
        <dbReference type="EMBL" id="NEL56222.1"/>
    </source>
</evidence>
<dbReference type="Gene3D" id="3.40.50.300">
    <property type="entry name" value="P-loop containing nucleotide triphosphate hydrolases"/>
    <property type="match status" value="1"/>
</dbReference>
<comment type="function">
    <text evidence="10">Part of an ABC transporter complex. Responsible for energy coupling to the transport system.</text>
</comment>
<dbReference type="PROSITE" id="PS50893">
    <property type="entry name" value="ABC_TRANSPORTER_2"/>
    <property type="match status" value="1"/>
</dbReference>
<dbReference type="InterPro" id="IPR017871">
    <property type="entry name" value="ABC_transporter-like_CS"/>
</dbReference>
<comment type="function">
    <text evidence="9">Probably part of an ABC transporter complex. Responsible for energy coupling to the transport system.</text>
</comment>
<keyword evidence="7" id="KW-1278">Translocase</keyword>
<keyword evidence="3 10" id="KW-0813">Transport</keyword>
<dbReference type="RefSeq" id="WP_152727490.1">
    <property type="nucleotide sequence ID" value="NZ_JAABOZ010000001.1"/>
</dbReference>
<dbReference type="GO" id="GO:0006824">
    <property type="term" value="P:cobalt ion transport"/>
    <property type="evidence" value="ECO:0007669"/>
    <property type="project" value="InterPro"/>
</dbReference>
<dbReference type="GO" id="GO:0016887">
    <property type="term" value="F:ATP hydrolysis activity"/>
    <property type="evidence" value="ECO:0007669"/>
    <property type="project" value="InterPro"/>
</dbReference>
<evidence type="ECO:0000256" key="4">
    <source>
        <dbReference type="ARBA" id="ARBA00022475"/>
    </source>
</evidence>
<dbReference type="SUPFAM" id="SSF52540">
    <property type="entry name" value="P-loop containing nucleoside triphosphate hydrolases"/>
    <property type="match status" value="1"/>
</dbReference>
<evidence type="ECO:0000256" key="3">
    <source>
        <dbReference type="ARBA" id="ARBA00022448"/>
    </source>
</evidence>
<dbReference type="GO" id="GO:0043190">
    <property type="term" value="C:ATP-binding cassette (ABC) transporter complex"/>
    <property type="evidence" value="ECO:0007669"/>
    <property type="project" value="TreeGrafter"/>
</dbReference>
<keyword evidence="13" id="KW-1185">Reference proteome</keyword>
<dbReference type="InterPro" id="IPR027417">
    <property type="entry name" value="P-loop_NTPase"/>
</dbReference>
<name>A0A7K3WIT1_9ACTN</name>
<dbReference type="CDD" id="cd03225">
    <property type="entry name" value="ABC_cobalt_CbiO_domain1"/>
    <property type="match status" value="1"/>
</dbReference>
<evidence type="ECO:0000256" key="9">
    <source>
        <dbReference type="ARBA" id="ARBA00025157"/>
    </source>
</evidence>
<evidence type="ECO:0000256" key="10">
    <source>
        <dbReference type="RuleBase" id="RU364103"/>
    </source>
</evidence>
<keyword evidence="4 10" id="KW-1003">Cell membrane</keyword>
<evidence type="ECO:0000256" key="6">
    <source>
        <dbReference type="ARBA" id="ARBA00022840"/>
    </source>
</evidence>
<protein>
    <recommendedName>
        <fullName evidence="10">ABC transporter ATP-binding protein</fullName>
    </recommendedName>
</protein>
<keyword evidence="8 10" id="KW-0472">Membrane</keyword>
<evidence type="ECO:0000256" key="1">
    <source>
        <dbReference type="ARBA" id="ARBA00004202"/>
    </source>
</evidence>
<evidence type="ECO:0000313" key="13">
    <source>
        <dbReference type="Proteomes" id="UP000470470"/>
    </source>
</evidence>
<evidence type="ECO:0000256" key="8">
    <source>
        <dbReference type="ARBA" id="ARBA00023136"/>
    </source>
</evidence>
<dbReference type="PANTHER" id="PTHR43553">
    <property type="entry name" value="HEAVY METAL TRANSPORTER"/>
    <property type="match status" value="1"/>
</dbReference>
<dbReference type="Proteomes" id="UP000470470">
    <property type="component" value="Unassembled WGS sequence"/>
</dbReference>
<reference evidence="12 13" key="1">
    <citation type="submission" date="2020-02" db="EMBL/GenBank/DDBJ databases">
        <title>The whole genome sequence of CPCC 205119.</title>
        <authorList>
            <person name="Jiang Z."/>
        </authorList>
    </citation>
    <scope>NUCLEOTIDE SEQUENCE [LARGE SCALE GENOMIC DNA]</scope>
    <source>
        <strain evidence="12 13">CPCC 205119</strain>
    </source>
</reference>